<dbReference type="InterPro" id="IPR038380">
    <property type="entry name" value="Ribosomal_bS21_sf"/>
</dbReference>
<dbReference type="GO" id="GO:1990904">
    <property type="term" value="C:ribonucleoprotein complex"/>
    <property type="evidence" value="ECO:0007669"/>
    <property type="project" value="UniProtKB-KW"/>
</dbReference>
<keyword evidence="3 5" id="KW-0687">Ribonucleoprotein</keyword>
<keyword evidence="2 5" id="KW-0689">Ribosomal protein</keyword>
<dbReference type="GO" id="GO:0006412">
    <property type="term" value="P:translation"/>
    <property type="evidence" value="ECO:0007669"/>
    <property type="project" value="UniProtKB-UniRule"/>
</dbReference>
<dbReference type="GO" id="GO:0003735">
    <property type="term" value="F:structural constituent of ribosome"/>
    <property type="evidence" value="ECO:0007669"/>
    <property type="project" value="InterPro"/>
</dbReference>
<dbReference type="NCBIfam" id="TIGR00030">
    <property type="entry name" value="S21p"/>
    <property type="match status" value="1"/>
</dbReference>
<gene>
    <name evidence="5" type="primary">rpsU</name>
    <name evidence="7" type="ORF">HDF17_000726</name>
</gene>
<organism evidence="7 8">
    <name type="scientific">Granulicella arctica</name>
    <dbReference type="NCBI Taxonomy" id="940613"/>
    <lineage>
        <taxon>Bacteria</taxon>
        <taxon>Pseudomonadati</taxon>
        <taxon>Acidobacteriota</taxon>
        <taxon>Terriglobia</taxon>
        <taxon>Terriglobales</taxon>
        <taxon>Acidobacteriaceae</taxon>
        <taxon>Granulicella</taxon>
    </lineage>
</organism>
<evidence type="ECO:0000313" key="8">
    <source>
        <dbReference type="Proteomes" id="UP000589520"/>
    </source>
</evidence>
<dbReference type="HAMAP" id="MF_00358">
    <property type="entry name" value="Ribosomal_bS21"/>
    <property type="match status" value="1"/>
</dbReference>
<dbReference type="PANTHER" id="PTHR21109">
    <property type="entry name" value="MITOCHONDRIAL 28S RIBOSOMAL PROTEIN S21"/>
    <property type="match status" value="1"/>
</dbReference>
<dbReference type="Pfam" id="PF01165">
    <property type="entry name" value="Ribosomal_S21"/>
    <property type="match status" value="1"/>
</dbReference>
<dbReference type="Proteomes" id="UP000589520">
    <property type="component" value="Unassembled WGS sequence"/>
</dbReference>
<dbReference type="PRINTS" id="PR00976">
    <property type="entry name" value="RIBOSOMALS21"/>
</dbReference>
<dbReference type="PANTHER" id="PTHR21109:SF0">
    <property type="entry name" value="SMALL RIBOSOMAL SUBUNIT PROTEIN BS21M"/>
    <property type="match status" value="1"/>
</dbReference>
<proteinExistence type="inferred from homology"/>
<protein>
    <recommendedName>
        <fullName evidence="4 5">Small ribosomal subunit protein bS21</fullName>
    </recommendedName>
</protein>
<evidence type="ECO:0000256" key="6">
    <source>
        <dbReference type="RuleBase" id="RU000667"/>
    </source>
</evidence>
<accession>A0A7Y9PEM0</accession>
<sequence length="87" mass="10436">MMRQTKRMLKVSRLGVFGGVFLLAEVRVQEGEPLENALRRFKRKVQTEDIIKEVKRHSFYLKPGEKKRVKEALARKRNRKKIRKEQD</sequence>
<dbReference type="InterPro" id="IPR001911">
    <property type="entry name" value="Ribosomal_bS21"/>
</dbReference>
<name>A0A7Y9PEM0_9BACT</name>
<evidence type="ECO:0000313" key="7">
    <source>
        <dbReference type="EMBL" id="NYF78439.1"/>
    </source>
</evidence>
<comment type="caution">
    <text evidence="7">The sequence shown here is derived from an EMBL/GenBank/DDBJ whole genome shotgun (WGS) entry which is preliminary data.</text>
</comment>
<dbReference type="EMBL" id="JACCCW010000001">
    <property type="protein sequence ID" value="NYF78439.1"/>
    <property type="molecule type" value="Genomic_DNA"/>
</dbReference>
<evidence type="ECO:0000256" key="4">
    <source>
        <dbReference type="ARBA" id="ARBA00035135"/>
    </source>
</evidence>
<dbReference type="AlphaFoldDB" id="A0A7Y9PEM0"/>
<reference evidence="7 8" key="1">
    <citation type="submission" date="2020-07" db="EMBL/GenBank/DDBJ databases">
        <title>Genomic Encyclopedia of Type Strains, Phase IV (KMG-V): Genome sequencing to study the core and pangenomes of soil and plant-associated prokaryotes.</title>
        <authorList>
            <person name="Whitman W."/>
        </authorList>
    </citation>
    <scope>NUCLEOTIDE SEQUENCE [LARGE SCALE GENOMIC DNA]</scope>
    <source>
        <strain evidence="7 8">X4EP2</strain>
    </source>
</reference>
<evidence type="ECO:0000256" key="1">
    <source>
        <dbReference type="ARBA" id="ARBA00006640"/>
    </source>
</evidence>
<evidence type="ECO:0000256" key="5">
    <source>
        <dbReference type="HAMAP-Rule" id="MF_00358"/>
    </source>
</evidence>
<evidence type="ECO:0000256" key="3">
    <source>
        <dbReference type="ARBA" id="ARBA00023274"/>
    </source>
</evidence>
<keyword evidence="8" id="KW-1185">Reference proteome</keyword>
<comment type="similarity">
    <text evidence="1 5 6">Belongs to the bacterial ribosomal protein bS21 family.</text>
</comment>
<dbReference type="Gene3D" id="1.20.5.1150">
    <property type="entry name" value="Ribosomal protein S8"/>
    <property type="match status" value="1"/>
</dbReference>
<evidence type="ECO:0000256" key="2">
    <source>
        <dbReference type="ARBA" id="ARBA00022980"/>
    </source>
</evidence>
<dbReference type="GO" id="GO:0005840">
    <property type="term" value="C:ribosome"/>
    <property type="evidence" value="ECO:0007669"/>
    <property type="project" value="UniProtKB-KW"/>
</dbReference>